<proteinExistence type="predicted"/>
<gene>
    <name evidence="2" type="ORF">PCON_01070</name>
</gene>
<name>U4LMN6_PYROM</name>
<evidence type="ECO:0000256" key="1">
    <source>
        <dbReference type="SAM" id="MobiDB-lite"/>
    </source>
</evidence>
<dbReference type="Proteomes" id="UP000018144">
    <property type="component" value="Unassembled WGS sequence"/>
</dbReference>
<dbReference type="OrthoDB" id="5401960at2759"/>
<organism evidence="2 3">
    <name type="scientific">Pyronema omphalodes (strain CBS 100304)</name>
    <name type="common">Pyronema confluens</name>
    <dbReference type="NCBI Taxonomy" id="1076935"/>
    <lineage>
        <taxon>Eukaryota</taxon>
        <taxon>Fungi</taxon>
        <taxon>Dikarya</taxon>
        <taxon>Ascomycota</taxon>
        <taxon>Pezizomycotina</taxon>
        <taxon>Pezizomycetes</taxon>
        <taxon>Pezizales</taxon>
        <taxon>Pyronemataceae</taxon>
        <taxon>Pyronema</taxon>
    </lineage>
</organism>
<dbReference type="EMBL" id="HF936049">
    <property type="protein sequence ID" value="CCX33389.1"/>
    <property type="molecule type" value="Genomic_DNA"/>
</dbReference>
<protein>
    <submittedName>
        <fullName evidence="2">Uncharacterized protein</fullName>
    </submittedName>
</protein>
<accession>U4LMN6</accession>
<feature type="region of interest" description="Disordered" evidence="1">
    <location>
        <begin position="1"/>
        <end position="20"/>
    </location>
</feature>
<reference evidence="2 3" key="1">
    <citation type="journal article" date="2013" name="PLoS Genet.">
        <title>The genome and development-dependent transcriptomes of Pyronema confluens: a window into fungal evolution.</title>
        <authorList>
            <person name="Traeger S."/>
            <person name="Altegoer F."/>
            <person name="Freitag M."/>
            <person name="Gabaldon T."/>
            <person name="Kempken F."/>
            <person name="Kumar A."/>
            <person name="Marcet-Houben M."/>
            <person name="Poggeler S."/>
            <person name="Stajich J.E."/>
            <person name="Nowrousian M."/>
        </authorList>
    </citation>
    <scope>NUCLEOTIDE SEQUENCE [LARGE SCALE GENOMIC DNA]</scope>
    <source>
        <strain evidence="3">CBS 100304</strain>
        <tissue evidence="2">Vegetative mycelium</tissue>
    </source>
</reference>
<dbReference type="eggNOG" id="ENOG502SAX2">
    <property type="taxonomic scope" value="Eukaryota"/>
</dbReference>
<evidence type="ECO:0000313" key="2">
    <source>
        <dbReference type="EMBL" id="CCX33389.1"/>
    </source>
</evidence>
<keyword evidence="3" id="KW-1185">Reference proteome</keyword>
<evidence type="ECO:0000313" key="3">
    <source>
        <dbReference type="Proteomes" id="UP000018144"/>
    </source>
</evidence>
<sequence>MSSPPLPQSQSSTPGVRPIDNFRFTAHQDQTTLVLGVLSYMERLENEISEMKEFVNLAFKRIESIGTHQAGVEGSVEEMRLQNRNWNRANVTELDEQFRTLPRFHGDYPGDIITTGDGLREASHKAIDHLLDLYDIPFVPTMFLVEKKMLYLRFLGANRVVMHRILD</sequence>
<dbReference type="AlphaFoldDB" id="U4LMN6"/>